<accession>A0ACC3DYW3</accession>
<evidence type="ECO:0000313" key="2">
    <source>
        <dbReference type="Proteomes" id="UP001186974"/>
    </source>
</evidence>
<reference evidence="1" key="1">
    <citation type="submission" date="2024-09" db="EMBL/GenBank/DDBJ databases">
        <title>Black Yeasts Isolated from many extreme environments.</title>
        <authorList>
            <person name="Coleine C."/>
            <person name="Stajich J.E."/>
            <person name="Selbmann L."/>
        </authorList>
    </citation>
    <scope>NUCLEOTIDE SEQUENCE</scope>
    <source>
        <strain evidence="1">CCFEE 5737</strain>
    </source>
</reference>
<evidence type="ECO:0000313" key="1">
    <source>
        <dbReference type="EMBL" id="KAK3081936.1"/>
    </source>
</evidence>
<keyword evidence="2" id="KW-1185">Reference proteome</keyword>
<dbReference type="Proteomes" id="UP001186974">
    <property type="component" value="Unassembled WGS sequence"/>
</dbReference>
<organism evidence="1 2">
    <name type="scientific">Coniosporium uncinatum</name>
    <dbReference type="NCBI Taxonomy" id="93489"/>
    <lineage>
        <taxon>Eukaryota</taxon>
        <taxon>Fungi</taxon>
        <taxon>Dikarya</taxon>
        <taxon>Ascomycota</taxon>
        <taxon>Pezizomycotina</taxon>
        <taxon>Dothideomycetes</taxon>
        <taxon>Dothideomycetes incertae sedis</taxon>
        <taxon>Coniosporium</taxon>
    </lineage>
</organism>
<dbReference type="EMBL" id="JAWDJW010000033">
    <property type="protein sequence ID" value="KAK3081936.1"/>
    <property type="molecule type" value="Genomic_DNA"/>
</dbReference>
<sequence length="267" mass="28199">MLDNTDAALPFCHWDQLLIGTTTWFNAACGTDTSTHTLYATYTDDLPISEDVSIRWSSSMPLHSPVPASSAGLSSSSSRVSSTSTSSWLVTTSSDPSSPSYSPTPQHNSNVGAIAGGAVGGVAIIAAFCFGIFWLCMRRKRDNENNQTSPDHGAVTYAHDQPEYKAPPTQPLMSEQHGAYAQQPVYTDQAVPLPCKQDYVHTARPVEDAGFNNTGLFTQAPYSAPGSPGPQYSPPVPPVSPPPPGVAEVHGLSAPGQPGRGPLYEAP</sequence>
<comment type="caution">
    <text evidence="1">The sequence shown here is derived from an EMBL/GenBank/DDBJ whole genome shotgun (WGS) entry which is preliminary data.</text>
</comment>
<proteinExistence type="predicted"/>
<protein>
    <submittedName>
        <fullName evidence="1">Uncharacterized protein</fullName>
    </submittedName>
</protein>
<gene>
    <name evidence="1" type="ORF">LTS18_011414</name>
</gene>
<name>A0ACC3DYW3_9PEZI</name>